<protein>
    <submittedName>
        <fullName evidence="1">Uncharacterized protein</fullName>
    </submittedName>
</protein>
<reference evidence="1 2" key="1">
    <citation type="journal article" date="2016" name="Nat. Commun.">
        <title>Thousands of microbial genomes shed light on interconnected biogeochemical processes in an aquifer system.</title>
        <authorList>
            <person name="Anantharaman K."/>
            <person name="Brown C.T."/>
            <person name="Hug L.A."/>
            <person name="Sharon I."/>
            <person name="Castelle C.J."/>
            <person name="Probst A.J."/>
            <person name="Thomas B.C."/>
            <person name="Singh A."/>
            <person name="Wilkins M.J."/>
            <person name="Karaoz U."/>
            <person name="Brodie E.L."/>
            <person name="Williams K.H."/>
            <person name="Hubbard S.S."/>
            <person name="Banfield J.F."/>
        </authorList>
    </citation>
    <scope>NUCLEOTIDE SEQUENCE [LARGE SCALE GENOMIC DNA]</scope>
</reference>
<proteinExistence type="predicted"/>
<dbReference type="Proteomes" id="UP000178943">
    <property type="component" value="Unassembled WGS sequence"/>
</dbReference>
<gene>
    <name evidence="1" type="ORF">A2Y62_15080</name>
</gene>
<evidence type="ECO:0000313" key="2">
    <source>
        <dbReference type="Proteomes" id="UP000178943"/>
    </source>
</evidence>
<evidence type="ECO:0000313" key="1">
    <source>
        <dbReference type="EMBL" id="OGF61354.1"/>
    </source>
</evidence>
<sequence>MPIRKQKIILTFQNFLQALLKWNSHRACPLKRAKEITEYWSKSITICLQSKKNIYINIETYFYLP</sequence>
<dbReference type="AlphaFoldDB" id="A0A1F5VD50"/>
<dbReference type="EMBL" id="MFGW01000198">
    <property type="protein sequence ID" value="OGF61354.1"/>
    <property type="molecule type" value="Genomic_DNA"/>
</dbReference>
<organism evidence="1 2">
    <name type="scientific">Candidatus Fischerbacteria bacterium RBG_13_37_8</name>
    <dbReference type="NCBI Taxonomy" id="1817863"/>
    <lineage>
        <taxon>Bacteria</taxon>
        <taxon>Candidatus Fischeribacteriota</taxon>
    </lineage>
</organism>
<name>A0A1F5VD50_9BACT</name>
<accession>A0A1F5VD50</accession>
<comment type="caution">
    <text evidence="1">The sequence shown here is derived from an EMBL/GenBank/DDBJ whole genome shotgun (WGS) entry which is preliminary data.</text>
</comment>